<keyword evidence="2" id="KW-0732">Signal</keyword>
<name>A0ABP0R521_9DINO</name>
<keyword evidence="4" id="KW-1185">Reference proteome</keyword>
<evidence type="ECO:0000313" key="3">
    <source>
        <dbReference type="EMBL" id="CAK9095225.1"/>
    </source>
</evidence>
<sequence>RSRFIAASASGALARAVPCALALPSGCPTADAALAPGGCSAAASAPAAADPGPTPSLRCRHALSVTGMESRSSTGRQMCLKNINEERAWDLFYGRAGNDATQIATPIHLRSGLTAAAYDAVRKLSHESLCTSRDGKATDAGMKLLIRTLKESIAAEVPVRINELFLTAFYSPQVWRKPSETMQQYIVRREQDFNRLLEASSGTQVSDNLRSMMLLIFSGLDHREQLSVLASVGNEYDFKKISRALRIQYPQATGKPLARRDYLGASRGSRSFNDGPPQSRYKWKMTQKARSVLAATHEDDDDDPAADLGEEIFYEDEVPDDDEPADEAFVNYSDDEELEALLSENRELLDDSQVAEAYATIAQFKKKKQFSTSPKKSSGGQGGPYPFKATGELSFDAKAKEQRKSAVRFLKSVTPCTTCGQRGHWSGDAECPQRSNTKKGKGKGSQAEVQFTETCNLKDFQRPFHAAMEKEWSALVANNVVLEHPVINIADTSEVPQNDMDHENVLPPTYDLIHEYADMTANDPVLDSIDGTGRNADAYMMANDPVADPSDGNGPGASFTASKFSECFVNFKSPILCEHARGNGGPERQYHRGANGHTRHLSCKDCDKTVLVARRKEPVQLWGYMVQVLMATKWGSALRSEGLYRYAGRLTHEYARERDGLRPLPPPRGSSAMSAAPSAWELVAPSTPSGYVKHQAWLYGVQLAPGVELPPFPPLAEGDEDILIPLPSDQEPLMLEQGTIPFAVASASPEYEPYCQQVLQHALDNQPMDPTVYRFAFYLYGKVKLAWAAGHRLVKGAGSSAAKRGKSDDMTGARYMIFPVRADPSMPAQVQECECMMVASEEIEENVKYEAFALEAQDPPGLAILDSGCTRTVHGSEWAHRFEEEISKYDLVPKVRDKRQTFKGIGGAAESKIVKVFPVGIGGSHGVIHSAENDGQTPIC</sequence>
<feature type="region of interest" description="Disordered" evidence="1">
    <location>
        <begin position="419"/>
        <end position="447"/>
    </location>
</feature>
<evidence type="ECO:0000313" key="4">
    <source>
        <dbReference type="Proteomes" id="UP001642484"/>
    </source>
</evidence>
<protein>
    <submittedName>
        <fullName evidence="3">Uncharacterized protein</fullName>
    </submittedName>
</protein>
<evidence type="ECO:0000256" key="1">
    <source>
        <dbReference type="SAM" id="MobiDB-lite"/>
    </source>
</evidence>
<feature type="signal peptide" evidence="2">
    <location>
        <begin position="1"/>
        <end position="22"/>
    </location>
</feature>
<evidence type="ECO:0000256" key="2">
    <source>
        <dbReference type="SAM" id="SignalP"/>
    </source>
</evidence>
<organism evidence="3 4">
    <name type="scientific">Durusdinium trenchii</name>
    <dbReference type="NCBI Taxonomy" id="1381693"/>
    <lineage>
        <taxon>Eukaryota</taxon>
        <taxon>Sar</taxon>
        <taxon>Alveolata</taxon>
        <taxon>Dinophyceae</taxon>
        <taxon>Suessiales</taxon>
        <taxon>Symbiodiniaceae</taxon>
        <taxon>Durusdinium</taxon>
    </lineage>
</organism>
<feature type="non-terminal residue" evidence="3">
    <location>
        <position position="1"/>
    </location>
</feature>
<dbReference type="Proteomes" id="UP001642484">
    <property type="component" value="Unassembled WGS sequence"/>
</dbReference>
<reference evidence="3 4" key="1">
    <citation type="submission" date="2024-02" db="EMBL/GenBank/DDBJ databases">
        <authorList>
            <person name="Chen Y."/>
            <person name="Shah S."/>
            <person name="Dougan E. K."/>
            <person name="Thang M."/>
            <person name="Chan C."/>
        </authorList>
    </citation>
    <scope>NUCLEOTIDE SEQUENCE [LARGE SCALE GENOMIC DNA]</scope>
</reference>
<feature type="chain" id="PRO_5047519345" evidence="2">
    <location>
        <begin position="23"/>
        <end position="940"/>
    </location>
</feature>
<proteinExistence type="predicted"/>
<comment type="caution">
    <text evidence="3">The sequence shown here is derived from an EMBL/GenBank/DDBJ whole genome shotgun (WGS) entry which is preliminary data.</text>
</comment>
<dbReference type="EMBL" id="CAXAMN010025455">
    <property type="protein sequence ID" value="CAK9095225.1"/>
    <property type="molecule type" value="Genomic_DNA"/>
</dbReference>
<gene>
    <name evidence="3" type="ORF">CCMP2556_LOCUS45372</name>
</gene>
<accession>A0ABP0R521</accession>